<dbReference type="InterPro" id="IPR003829">
    <property type="entry name" value="Pirin_N_dom"/>
</dbReference>
<feature type="domain" description="Pirin N-terminal" evidence="3">
    <location>
        <begin position="16"/>
        <end position="124"/>
    </location>
</feature>
<dbReference type="SUPFAM" id="SSF51182">
    <property type="entry name" value="RmlC-like cupins"/>
    <property type="match status" value="1"/>
</dbReference>
<comment type="similarity">
    <text evidence="1 2">Belongs to the pirin family.</text>
</comment>
<organism evidence="4 5">
    <name type="scientific">Pseudonocardia lutea</name>
    <dbReference type="NCBI Taxonomy" id="2172015"/>
    <lineage>
        <taxon>Bacteria</taxon>
        <taxon>Bacillati</taxon>
        <taxon>Actinomycetota</taxon>
        <taxon>Actinomycetes</taxon>
        <taxon>Pseudonocardiales</taxon>
        <taxon>Pseudonocardiaceae</taxon>
        <taxon>Pseudonocardia</taxon>
    </lineage>
</organism>
<comment type="caution">
    <text evidence="4">The sequence shown here is derived from an EMBL/GenBank/DDBJ whole genome shotgun (WGS) entry which is preliminary data.</text>
</comment>
<dbReference type="InterPro" id="IPR014710">
    <property type="entry name" value="RmlC-like_jellyroll"/>
</dbReference>
<dbReference type="InterPro" id="IPR011051">
    <property type="entry name" value="RmlC_Cupin_sf"/>
</dbReference>
<keyword evidence="5" id="KW-1185">Reference proteome</keyword>
<dbReference type="EMBL" id="JBHSQK010000060">
    <property type="protein sequence ID" value="MFC5950973.1"/>
    <property type="molecule type" value="Genomic_DNA"/>
</dbReference>
<evidence type="ECO:0000256" key="2">
    <source>
        <dbReference type="RuleBase" id="RU003457"/>
    </source>
</evidence>
<evidence type="ECO:0000259" key="3">
    <source>
        <dbReference type="Pfam" id="PF02678"/>
    </source>
</evidence>
<protein>
    <submittedName>
        <fullName evidence="4">Pirin family protein</fullName>
    </submittedName>
</protein>
<gene>
    <name evidence="4" type="ORF">ACFQH9_22155</name>
</gene>
<dbReference type="Proteomes" id="UP001596119">
    <property type="component" value="Unassembled WGS sequence"/>
</dbReference>
<accession>A0ABW1IDU3</accession>
<dbReference type="PANTHER" id="PTHR43212:SF3">
    <property type="entry name" value="QUERCETIN 2,3-DIOXYGENASE"/>
    <property type="match status" value="1"/>
</dbReference>
<evidence type="ECO:0000313" key="4">
    <source>
        <dbReference type="EMBL" id="MFC5950973.1"/>
    </source>
</evidence>
<dbReference type="RefSeq" id="WP_379568490.1">
    <property type="nucleotide sequence ID" value="NZ_JBHSQK010000060.1"/>
</dbReference>
<dbReference type="InterPro" id="IPR012093">
    <property type="entry name" value="Pirin"/>
</dbReference>
<dbReference type="Pfam" id="PF02678">
    <property type="entry name" value="Pirin"/>
    <property type="match status" value="1"/>
</dbReference>
<sequence length="256" mass="26563">MTGGDGRVELRRGADRARTVHAGCEARHGFSFGAHYDPANTFFGALLAHNDERLAPGAGYDTHTHDEVDLVTWVVSGELAHADSLGNAHLVRPGTVQVLSAGTGVEHAERCGGPGPVRFVQAWLVPDRPLREPALARRDVGEQLAAGRPFLVASGHPAPRDRGPLPLRRADAELHAARLPAGAGWSVPGAPYRHVFLTAGSASTPAGELGEGDELRLTAPPVGSAGSVFAGSTELTAGPAGAEVLVWSMGSDLRPG</sequence>
<proteinExistence type="inferred from homology"/>
<dbReference type="PANTHER" id="PTHR43212">
    <property type="entry name" value="QUERCETIN 2,3-DIOXYGENASE"/>
    <property type="match status" value="1"/>
</dbReference>
<evidence type="ECO:0000313" key="5">
    <source>
        <dbReference type="Proteomes" id="UP001596119"/>
    </source>
</evidence>
<dbReference type="Gene3D" id="2.60.120.10">
    <property type="entry name" value="Jelly Rolls"/>
    <property type="match status" value="1"/>
</dbReference>
<evidence type="ECO:0000256" key="1">
    <source>
        <dbReference type="ARBA" id="ARBA00008416"/>
    </source>
</evidence>
<name>A0ABW1IDU3_9PSEU</name>
<reference evidence="5" key="1">
    <citation type="journal article" date="2019" name="Int. J. Syst. Evol. Microbiol.">
        <title>The Global Catalogue of Microorganisms (GCM) 10K type strain sequencing project: providing services to taxonomists for standard genome sequencing and annotation.</title>
        <authorList>
            <consortium name="The Broad Institute Genomics Platform"/>
            <consortium name="The Broad Institute Genome Sequencing Center for Infectious Disease"/>
            <person name="Wu L."/>
            <person name="Ma J."/>
        </authorList>
    </citation>
    <scope>NUCLEOTIDE SEQUENCE [LARGE SCALE GENOMIC DNA]</scope>
    <source>
        <strain evidence="5">CGMCC 4.7397</strain>
    </source>
</reference>